<evidence type="ECO:0000313" key="2">
    <source>
        <dbReference type="Proteomes" id="UP000717534"/>
    </source>
</evidence>
<dbReference type="EMBL" id="JAFITO010000012">
    <property type="protein sequence ID" value="MBN4068363.1"/>
    <property type="molecule type" value="Genomic_DNA"/>
</dbReference>
<name>A0ABS3AUD0_9BACT</name>
<keyword evidence="2" id="KW-1185">Reference proteome</keyword>
<proteinExistence type="predicted"/>
<comment type="caution">
    <text evidence="1">The sequence shown here is derived from an EMBL/GenBank/DDBJ whole genome shotgun (WGS) entry which is preliminary data.</text>
</comment>
<protein>
    <submittedName>
        <fullName evidence="1">Uncharacterized protein</fullName>
    </submittedName>
</protein>
<reference evidence="1 2" key="1">
    <citation type="submission" date="2021-02" db="EMBL/GenBank/DDBJ databases">
        <title>Activity-based single-cell genomes from oceanic crustal fluid captures similar information to metagenomic and metatranscriptomic surveys with orders of magnitude less sampling.</title>
        <authorList>
            <person name="D'Angelo T.S."/>
            <person name="Orcutt B.N."/>
        </authorList>
    </citation>
    <scope>NUCLEOTIDE SEQUENCE [LARGE SCALE GENOMIC DNA]</scope>
    <source>
        <strain evidence="1">AH-315-G02</strain>
    </source>
</reference>
<accession>A0ABS3AUD0</accession>
<dbReference type="Proteomes" id="UP000717534">
    <property type="component" value="Unassembled WGS sequence"/>
</dbReference>
<sequence length="105" mass="11952">MPLRPLGTVKEILESAGMNISYAYEDLVFLDHNAFLLQFTDKEQEVLIHINEEAVEDEIVQDLALLQQQAEENKMVFSQAGYYRLSQADEENINIEFLGTETGGK</sequence>
<gene>
    <name evidence="1" type="ORF">JYU06_02415</name>
</gene>
<organism evidence="1 2">
    <name type="scientific">Desulfotalea psychrophila</name>
    <dbReference type="NCBI Taxonomy" id="84980"/>
    <lineage>
        <taxon>Bacteria</taxon>
        <taxon>Pseudomonadati</taxon>
        <taxon>Thermodesulfobacteriota</taxon>
        <taxon>Desulfobulbia</taxon>
        <taxon>Desulfobulbales</taxon>
        <taxon>Desulfocapsaceae</taxon>
        <taxon>Desulfotalea</taxon>
    </lineage>
</organism>
<evidence type="ECO:0000313" key="1">
    <source>
        <dbReference type="EMBL" id="MBN4068363.1"/>
    </source>
</evidence>